<accession>A0A453NS92</accession>
<reference evidence="6" key="1">
    <citation type="journal article" date="2014" name="Science">
        <title>Ancient hybridizations among the ancestral genomes of bread wheat.</title>
        <authorList>
            <consortium name="International Wheat Genome Sequencing Consortium,"/>
            <person name="Marcussen T."/>
            <person name="Sandve S.R."/>
            <person name="Heier L."/>
            <person name="Spannagl M."/>
            <person name="Pfeifer M."/>
            <person name="Jakobsen K.S."/>
            <person name="Wulff B.B."/>
            <person name="Steuernagel B."/>
            <person name="Mayer K.F."/>
            <person name="Olsen O.A."/>
        </authorList>
    </citation>
    <scope>NUCLEOTIDE SEQUENCE [LARGE SCALE GENOMIC DNA]</scope>
    <source>
        <strain evidence="6">cv. AL8/78</strain>
    </source>
</reference>
<dbReference type="EnsemblPlants" id="AET6Gv20462600.2">
    <property type="protein sequence ID" value="AET6Gv20462600.2"/>
    <property type="gene ID" value="AET6Gv20462600"/>
</dbReference>
<sequence>ERIMHRINSKMAHKSYQLGQQLSLRWTTGVGPRIGCVRDYPPELQFRLLEDSGFEIVPSTFAFGGGFGL</sequence>
<evidence type="ECO:0000256" key="3">
    <source>
        <dbReference type="ARBA" id="ARBA00022490"/>
    </source>
</evidence>
<reference evidence="5" key="4">
    <citation type="submission" date="2019-03" db="UniProtKB">
        <authorList>
            <consortium name="EnsemblPlants"/>
        </authorList>
    </citation>
    <scope>IDENTIFICATION</scope>
</reference>
<keyword evidence="6" id="KW-1185">Reference proteome</keyword>
<proteinExistence type="predicted"/>
<dbReference type="Gramene" id="AET6Gv20462600.1">
    <property type="protein sequence ID" value="AET6Gv20462600.1"/>
    <property type="gene ID" value="AET6Gv20462600"/>
</dbReference>
<dbReference type="GO" id="GO:0005737">
    <property type="term" value="C:cytoplasm"/>
    <property type="evidence" value="ECO:0007669"/>
    <property type="project" value="UniProtKB-SubCell"/>
</dbReference>
<keyword evidence="3" id="KW-0963">Cytoplasm</keyword>
<dbReference type="PANTHER" id="PTHR31250:SF5">
    <property type="entry name" value="FAMILY PROTEIN, PUTATIVE, EXPRESSED-RELATED"/>
    <property type="match status" value="1"/>
</dbReference>
<comment type="subcellular location">
    <subcellularLocation>
        <location evidence="2">Cytoplasm</location>
    </subcellularLocation>
    <subcellularLocation>
        <location evidence="1">Nucleus</location>
    </subcellularLocation>
</comment>
<dbReference type="Proteomes" id="UP000015105">
    <property type="component" value="Chromosome 6D"/>
</dbReference>
<dbReference type="Gramene" id="AET6Gv20462600.29">
    <property type="protein sequence ID" value="AET6Gv20462600.29"/>
    <property type="gene ID" value="AET6Gv20462600"/>
</dbReference>
<name>A0A453NS92_AEGTS</name>
<dbReference type="Gramene" id="AET6Gv20462600.2">
    <property type="protein sequence ID" value="AET6Gv20462600.2"/>
    <property type="gene ID" value="AET6Gv20462600"/>
</dbReference>
<evidence type="ECO:0000256" key="4">
    <source>
        <dbReference type="ARBA" id="ARBA00023242"/>
    </source>
</evidence>
<reference evidence="6" key="2">
    <citation type="journal article" date="2017" name="Nat. Plants">
        <title>The Aegilops tauschii genome reveals multiple impacts of transposons.</title>
        <authorList>
            <person name="Zhao G."/>
            <person name="Zou C."/>
            <person name="Li K."/>
            <person name="Wang K."/>
            <person name="Li T."/>
            <person name="Gao L."/>
            <person name="Zhang X."/>
            <person name="Wang H."/>
            <person name="Yang Z."/>
            <person name="Liu X."/>
            <person name="Jiang W."/>
            <person name="Mao L."/>
            <person name="Kong X."/>
            <person name="Jiao Y."/>
            <person name="Jia J."/>
        </authorList>
    </citation>
    <scope>NUCLEOTIDE SEQUENCE [LARGE SCALE GENOMIC DNA]</scope>
    <source>
        <strain evidence="6">cv. AL8/78</strain>
    </source>
</reference>
<dbReference type="PANTHER" id="PTHR31250">
    <property type="entry name" value="IQ DOMAIN-CONTAINING PROTEIN IQM3"/>
    <property type="match status" value="1"/>
</dbReference>
<dbReference type="EnsemblPlants" id="AET6Gv20462600.29">
    <property type="protein sequence ID" value="AET6Gv20462600.29"/>
    <property type="gene ID" value="AET6Gv20462600"/>
</dbReference>
<reference evidence="5" key="5">
    <citation type="journal article" date="2021" name="G3 (Bethesda)">
        <title>Aegilops tauschii genome assembly Aet v5.0 features greater sequence contiguity and improved annotation.</title>
        <authorList>
            <person name="Wang L."/>
            <person name="Zhu T."/>
            <person name="Rodriguez J.C."/>
            <person name="Deal K.R."/>
            <person name="Dubcovsky J."/>
            <person name="McGuire P.E."/>
            <person name="Lux T."/>
            <person name="Spannagl M."/>
            <person name="Mayer K.F.X."/>
            <person name="Baldrich P."/>
            <person name="Meyers B.C."/>
            <person name="Huo N."/>
            <person name="Gu Y.Q."/>
            <person name="Zhou H."/>
            <person name="Devos K.M."/>
            <person name="Bennetzen J.L."/>
            <person name="Unver T."/>
            <person name="Budak H."/>
            <person name="Gulick P.J."/>
            <person name="Galiba G."/>
            <person name="Kalapos B."/>
            <person name="Nelson D.R."/>
            <person name="Li P."/>
            <person name="You F.M."/>
            <person name="Luo M.C."/>
            <person name="Dvorak J."/>
        </authorList>
    </citation>
    <scope>NUCLEOTIDE SEQUENCE [LARGE SCALE GENOMIC DNA]</scope>
    <source>
        <strain evidence="5">cv. AL8/78</strain>
    </source>
</reference>
<evidence type="ECO:0000256" key="1">
    <source>
        <dbReference type="ARBA" id="ARBA00004123"/>
    </source>
</evidence>
<keyword evidence="4" id="KW-0539">Nucleus</keyword>
<reference evidence="5" key="3">
    <citation type="journal article" date="2017" name="Nature">
        <title>Genome sequence of the progenitor of the wheat D genome Aegilops tauschii.</title>
        <authorList>
            <person name="Luo M.C."/>
            <person name="Gu Y.Q."/>
            <person name="Puiu D."/>
            <person name="Wang H."/>
            <person name="Twardziok S.O."/>
            <person name="Deal K.R."/>
            <person name="Huo N."/>
            <person name="Zhu T."/>
            <person name="Wang L."/>
            <person name="Wang Y."/>
            <person name="McGuire P.E."/>
            <person name="Liu S."/>
            <person name="Long H."/>
            <person name="Ramasamy R.K."/>
            <person name="Rodriguez J.C."/>
            <person name="Van S.L."/>
            <person name="Yuan L."/>
            <person name="Wang Z."/>
            <person name="Xia Z."/>
            <person name="Xiao L."/>
            <person name="Anderson O.D."/>
            <person name="Ouyang S."/>
            <person name="Liang Y."/>
            <person name="Zimin A.V."/>
            <person name="Pertea G."/>
            <person name="Qi P."/>
            <person name="Bennetzen J.L."/>
            <person name="Dai X."/>
            <person name="Dawson M.W."/>
            <person name="Muller H.G."/>
            <person name="Kugler K."/>
            <person name="Rivarola-Duarte L."/>
            <person name="Spannagl M."/>
            <person name="Mayer K.F.X."/>
            <person name="Lu F.H."/>
            <person name="Bevan M.W."/>
            <person name="Leroy P."/>
            <person name="Li P."/>
            <person name="You F.M."/>
            <person name="Sun Q."/>
            <person name="Liu Z."/>
            <person name="Lyons E."/>
            <person name="Wicker T."/>
            <person name="Salzberg S.L."/>
            <person name="Devos K.M."/>
            <person name="Dvorak J."/>
        </authorList>
    </citation>
    <scope>NUCLEOTIDE SEQUENCE [LARGE SCALE GENOMIC DNA]</scope>
    <source>
        <strain evidence="5">cv. AL8/78</strain>
    </source>
</reference>
<dbReference type="InterPro" id="IPR044159">
    <property type="entry name" value="IQM"/>
</dbReference>
<evidence type="ECO:0000313" key="5">
    <source>
        <dbReference type="EnsemblPlants" id="AET6Gv20462600.29"/>
    </source>
</evidence>
<evidence type="ECO:0000313" key="6">
    <source>
        <dbReference type="Proteomes" id="UP000015105"/>
    </source>
</evidence>
<organism evidence="5 6">
    <name type="scientific">Aegilops tauschii subsp. strangulata</name>
    <name type="common">Goatgrass</name>
    <dbReference type="NCBI Taxonomy" id="200361"/>
    <lineage>
        <taxon>Eukaryota</taxon>
        <taxon>Viridiplantae</taxon>
        <taxon>Streptophyta</taxon>
        <taxon>Embryophyta</taxon>
        <taxon>Tracheophyta</taxon>
        <taxon>Spermatophyta</taxon>
        <taxon>Magnoliopsida</taxon>
        <taxon>Liliopsida</taxon>
        <taxon>Poales</taxon>
        <taxon>Poaceae</taxon>
        <taxon>BOP clade</taxon>
        <taxon>Pooideae</taxon>
        <taxon>Triticodae</taxon>
        <taxon>Triticeae</taxon>
        <taxon>Triticinae</taxon>
        <taxon>Aegilops</taxon>
    </lineage>
</organism>
<dbReference type="AlphaFoldDB" id="A0A453NS92"/>
<dbReference type="GO" id="GO:0005634">
    <property type="term" value="C:nucleus"/>
    <property type="evidence" value="ECO:0007669"/>
    <property type="project" value="UniProtKB-SubCell"/>
</dbReference>
<protein>
    <submittedName>
        <fullName evidence="5">Uncharacterized protein</fullName>
    </submittedName>
</protein>
<evidence type="ECO:0000256" key="2">
    <source>
        <dbReference type="ARBA" id="ARBA00004496"/>
    </source>
</evidence>
<dbReference type="EnsemblPlants" id="AET6Gv20462600.1">
    <property type="protein sequence ID" value="AET6Gv20462600.1"/>
    <property type="gene ID" value="AET6Gv20462600"/>
</dbReference>